<dbReference type="PANTHER" id="PTHR11669">
    <property type="entry name" value="REPLICATION FACTOR C / DNA POLYMERASE III GAMMA-TAU SUBUNIT"/>
    <property type="match status" value="1"/>
</dbReference>
<comment type="function">
    <text evidence="4">Forms the sliding-clamp-loader together with the small subunit. Functions as an ATPase enzyme. The clamp loader holds the clamp in an open conformation and places it onto the DNA. 4 ATP molecules must bind to the sliding-clamp-loader before the latter can open the sliding clamp. ATP hydrolysis triggers the detachment of the sliding clamp from the sliding-clamp-loader, freeing the sliding clamp to track along DNA.</text>
</comment>
<dbReference type="GO" id="GO:0039693">
    <property type="term" value="P:viral DNA genome replication"/>
    <property type="evidence" value="ECO:0007669"/>
    <property type="project" value="UniProtKB-UniRule"/>
</dbReference>
<dbReference type="Gene3D" id="1.20.272.10">
    <property type="match status" value="1"/>
</dbReference>
<dbReference type="Pfam" id="PF00004">
    <property type="entry name" value="AAA"/>
    <property type="match status" value="1"/>
</dbReference>
<comment type="caution">
    <text evidence="4">Lacks conserved residue(s) required for the propagation of feature annotation.</text>
</comment>
<dbReference type="PANTHER" id="PTHR11669:SF20">
    <property type="entry name" value="REPLICATION FACTOR C SUBUNIT 4"/>
    <property type="match status" value="1"/>
</dbReference>
<dbReference type="InterPro" id="IPR003959">
    <property type="entry name" value="ATPase_AAA_core"/>
</dbReference>
<organism evidence="6">
    <name type="scientific">uncultured Caudovirales phage</name>
    <dbReference type="NCBI Taxonomy" id="2100421"/>
    <lineage>
        <taxon>Viruses</taxon>
        <taxon>Duplodnaviria</taxon>
        <taxon>Heunggongvirae</taxon>
        <taxon>Uroviricota</taxon>
        <taxon>Caudoviricetes</taxon>
        <taxon>Peduoviridae</taxon>
        <taxon>Maltschvirus</taxon>
        <taxon>Maltschvirus maltsch</taxon>
    </lineage>
</organism>
<feature type="binding site" evidence="4">
    <location>
        <begin position="53"/>
        <end position="58"/>
    </location>
    <ligand>
        <name>ATP</name>
        <dbReference type="ChEBI" id="CHEBI:30616"/>
    </ligand>
</feature>
<dbReference type="SUPFAM" id="SSF52540">
    <property type="entry name" value="P-loop containing nucleoside triphosphate hydrolases"/>
    <property type="match status" value="1"/>
</dbReference>
<reference evidence="6" key="1">
    <citation type="submission" date="2020-04" db="EMBL/GenBank/DDBJ databases">
        <authorList>
            <person name="Chiriac C."/>
            <person name="Salcher M."/>
            <person name="Ghai R."/>
            <person name="Kavagutti S V."/>
        </authorList>
    </citation>
    <scope>NUCLEOTIDE SEQUENCE</scope>
</reference>
<dbReference type="Gene3D" id="1.10.8.60">
    <property type="match status" value="1"/>
</dbReference>
<keyword evidence="4" id="KW-0378">Hydrolase</keyword>
<sequence length="316" mass="36415">MSEAQERKHIVWMEKYRPHTIDECILPKNLKDIFKGIVESEELPHMLFCGTAGVGKTTVAKALCEELDYTYILINASDDRNIDTLRTTVKQFASSLSFNGRRKVIILDEADYLNVQSFQPALRGVMEEFSKNCSFILTCNFKNKIIDPLQSRCSVKEFRIPKEEKKTLIENCYKRIVKILDEENVEYDGKALAAVVVKYFPDFRRLLNELQAFSKQHGKIDEGILSFVGDINITRLYKALKEKNFAEVRQWVVENLDNDSTMIYRKIYDHLKENIKPSSIPNAIVIIAKYMNTMVADSEINLMACLIELGLTSEFV</sequence>
<dbReference type="InterPro" id="IPR046388">
    <property type="entry name" value="T4_Clamp_Loader_L"/>
</dbReference>
<dbReference type="InterPro" id="IPR027417">
    <property type="entry name" value="P-loop_NTPase"/>
</dbReference>
<dbReference type="GO" id="GO:0006261">
    <property type="term" value="P:DNA-templated DNA replication"/>
    <property type="evidence" value="ECO:0007669"/>
    <property type="project" value="TreeGrafter"/>
</dbReference>
<dbReference type="CDD" id="cd00009">
    <property type="entry name" value="AAA"/>
    <property type="match status" value="1"/>
</dbReference>
<dbReference type="Gene3D" id="3.40.50.300">
    <property type="entry name" value="P-loop containing nucleotide triphosphate hydrolases"/>
    <property type="match status" value="1"/>
</dbReference>
<keyword evidence="1" id="KW-0235">DNA replication</keyword>
<comment type="subunit">
    <text evidence="4">The sliding-clamp-loader consists of 4 large subunits and 1 small subunit. Interacts with the sliding clamp; this interaction allows the sliding-clamp-loader to open the sliding clamp. Part of the replicase complex that includes the DNA polymerase, the polymerase clamp, the clamp loader complex, the single-stranded DNA binding protein, the primase, the helicase and the helicase assembly factor.</text>
</comment>
<dbReference type="GO" id="GO:0003689">
    <property type="term" value="F:DNA clamp loader activity"/>
    <property type="evidence" value="ECO:0007669"/>
    <property type="project" value="UniProtKB-UniRule"/>
</dbReference>
<dbReference type="HAMAP" id="MF_04162">
    <property type="entry name" value="T4_Clamp_Loader_L"/>
    <property type="match status" value="1"/>
</dbReference>
<dbReference type="InterPro" id="IPR003593">
    <property type="entry name" value="AAA+_ATPase"/>
</dbReference>
<proteinExistence type="inferred from homology"/>
<feature type="binding site" evidence="4">
    <location>
        <position position="204"/>
    </location>
    <ligand>
        <name>ATP</name>
        <dbReference type="ChEBI" id="CHEBI:30616"/>
    </ligand>
</feature>
<evidence type="ECO:0000256" key="4">
    <source>
        <dbReference type="HAMAP-Rule" id="MF_04162"/>
    </source>
</evidence>
<keyword evidence="4" id="KW-1194">Viral DNA replication</keyword>
<dbReference type="InterPro" id="IPR048815">
    <property type="entry name" value="Gp44_lid"/>
</dbReference>
<evidence type="ECO:0000256" key="3">
    <source>
        <dbReference type="ARBA" id="ARBA00022840"/>
    </source>
</evidence>
<feature type="binding site" evidence="4">
    <location>
        <position position="25"/>
    </location>
    <ligand>
        <name>ATP</name>
        <dbReference type="ChEBI" id="CHEBI:30616"/>
    </ligand>
</feature>
<name>A0A6J5M501_9CAUD</name>
<dbReference type="EC" id="3.6.4.-" evidence="4"/>
<accession>A0A6J5M501</accession>
<dbReference type="EMBL" id="LR796388">
    <property type="protein sequence ID" value="CAB4141201.1"/>
    <property type="molecule type" value="Genomic_DNA"/>
</dbReference>
<keyword evidence="4" id="KW-0238">DNA-binding</keyword>
<dbReference type="Pfam" id="PF21328">
    <property type="entry name" value="Gp44_lid"/>
    <property type="match status" value="1"/>
</dbReference>
<evidence type="ECO:0000313" key="6">
    <source>
        <dbReference type="EMBL" id="CAB4141201.1"/>
    </source>
</evidence>
<keyword evidence="2 4" id="KW-0547">Nucleotide-binding</keyword>
<evidence type="ECO:0000259" key="5">
    <source>
        <dbReference type="SMART" id="SM00382"/>
    </source>
</evidence>
<evidence type="ECO:0000256" key="1">
    <source>
        <dbReference type="ARBA" id="ARBA00022705"/>
    </source>
</evidence>
<evidence type="ECO:0000256" key="2">
    <source>
        <dbReference type="ARBA" id="ARBA00022741"/>
    </source>
</evidence>
<feature type="domain" description="AAA+ ATPase" evidence="5">
    <location>
        <begin position="42"/>
        <end position="164"/>
    </location>
</feature>
<dbReference type="InterPro" id="IPR050238">
    <property type="entry name" value="DNA_Rep/Repair_Clamp_Loader"/>
</dbReference>
<dbReference type="GO" id="GO:0003677">
    <property type="term" value="F:DNA binding"/>
    <property type="evidence" value="ECO:0007669"/>
    <property type="project" value="UniProtKB-UniRule"/>
</dbReference>
<dbReference type="SMART" id="SM00382">
    <property type="entry name" value="AAA"/>
    <property type="match status" value="1"/>
</dbReference>
<dbReference type="GO" id="GO:0016887">
    <property type="term" value="F:ATP hydrolysis activity"/>
    <property type="evidence" value="ECO:0007669"/>
    <property type="project" value="UniProtKB-UniRule"/>
</dbReference>
<gene>
    <name evidence="6" type="ORF">UFOVP410_40</name>
</gene>
<keyword evidence="3 4" id="KW-0067">ATP-binding</keyword>
<dbReference type="GO" id="GO:0005524">
    <property type="term" value="F:ATP binding"/>
    <property type="evidence" value="ECO:0007669"/>
    <property type="project" value="UniProtKB-UniRule"/>
</dbReference>
<protein>
    <recommendedName>
        <fullName evidence="4">Sliding-clamp-loader large subunit</fullName>
        <ecNumber evidence="4">3.6.4.-</ecNumber>
    </recommendedName>
    <alternativeName>
        <fullName evidence="4">Clamp loader gp44 subunit</fullName>
    </alternativeName>
</protein>
<comment type="similarity">
    <text evidence="4">Belongs to the Tevenvirinae sliding-clamp-loader large subunit family.</text>
</comment>
<dbReference type="GO" id="GO:0006281">
    <property type="term" value="P:DNA repair"/>
    <property type="evidence" value="ECO:0007669"/>
    <property type="project" value="TreeGrafter"/>
</dbReference>